<protein>
    <recommendedName>
        <fullName evidence="1">Phage tail protein C-terminal domain-containing protein</fullName>
    </recommendedName>
</protein>
<proteinExistence type="predicted"/>
<dbReference type="AlphaFoldDB" id="A0A1N7M8F0"/>
<accession>A0A1N7M8F0</accession>
<keyword evidence="3" id="KW-1185">Reference proteome</keyword>
<dbReference type="EMBL" id="FTOT01000002">
    <property type="protein sequence ID" value="SIS82303.1"/>
    <property type="molecule type" value="Genomic_DNA"/>
</dbReference>
<dbReference type="CDD" id="cd19958">
    <property type="entry name" value="pyocin_knob"/>
    <property type="match status" value="1"/>
</dbReference>
<dbReference type="STRING" id="1086013.SAMN05421774_102494"/>
<feature type="domain" description="Phage tail protein C-terminal" evidence="1">
    <location>
        <begin position="204"/>
        <end position="328"/>
    </location>
</feature>
<dbReference type="OrthoDB" id="564699at2"/>
<dbReference type="Proteomes" id="UP000186141">
    <property type="component" value="Unassembled WGS sequence"/>
</dbReference>
<sequence length="333" mass="34159">MPPGRLAEAQALVAANTLMNALGNGTLTSLAGLASAANKLPYFSGANAMALADLTSQARGLLGGTALSRAGTAYTLAGNLTVNGVLAGTAVTQSSTDATANRLMKTADFGWGSLSSAPANIGSWTRTDAPSGVYVFGATTTEQADMPPGYASGNFGIVVVERFNSTFFTLRAMRVAAANPDEIWIRRYANGTWSSWHQVRNTANTTVDGNGFVKSASPIARVGGGADTGQGFAAAGDGAVNSDASGVAITRSGIGVYQITGSLGLAQSGWQIEVPRDHNGNRLVHVATGWADGVLTIAIAEPVWDNGLWIAGAPMDVPGGRWVDVRLQEAEAE</sequence>
<reference evidence="2 3" key="1">
    <citation type="submission" date="2017-01" db="EMBL/GenBank/DDBJ databases">
        <authorList>
            <person name="Mah S.A."/>
            <person name="Swanson W.J."/>
            <person name="Moy G.W."/>
            <person name="Vacquier V.D."/>
        </authorList>
    </citation>
    <scope>NUCLEOTIDE SEQUENCE [LARGE SCALE GENOMIC DNA]</scope>
    <source>
        <strain evidence="2 3">DSM 26375</strain>
    </source>
</reference>
<evidence type="ECO:0000313" key="3">
    <source>
        <dbReference type="Proteomes" id="UP000186141"/>
    </source>
</evidence>
<dbReference type="InterPro" id="IPR058008">
    <property type="entry name" value="Gp26_C"/>
</dbReference>
<gene>
    <name evidence="2" type="ORF">SAMN05421774_102494</name>
</gene>
<evidence type="ECO:0000313" key="2">
    <source>
        <dbReference type="EMBL" id="SIS82303.1"/>
    </source>
</evidence>
<dbReference type="Pfam" id="PF25670">
    <property type="entry name" value="Phage_tail_C_2"/>
    <property type="match status" value="1"/>
</dbReference>
<organism evidence="2 3">
    <name type="scientific">Gemmobacter megaterium</name>
    <dbReference type="NCBI Taxonomy" id="1086013"/>
    <lineage>
        <taxon>Bacteria</taxon>
        <taxon>Pseudomonadati</taxon>
        <taxon>Pseudomonadota</taxon>
        <taxon>Alphaproteobacteria</taxon>
        <taxon>Rhodobacterales</taxon>
        <taxon>Paracoccaceae</taxon>
        <taxon>Gemmobacter</taxon>
    </lineage>
</organism>
<evidence type="ECO:0000259" key="1">
    <source>
        <dbReference type="Pfam" id="PF25670"/>
    </source>
</evidence>
<name>A0A1N7M8F0_9RHOB</name>
<dbReference type="RefSeq" id="WP_076529669.1">
    <property type="nucleotide sequence ID" value="NZ_BMEH01000002.1"/>
</dbReference>